<keyword evidence="7 12" id="KW-0378">Hydrolase</keyword>
<dbReference type="PANTHER" id="PTHR31490">
    <property type="entry name" value="GLYCOSYL HYDROLASE"/>
    <property type="match status" value="1"/>
</dbReference>
<dbReference type="PROSITE" id="PS51760">
    <property type="entry name" value="GH10_2"/>
    <property type="match status" value="1"/>
</dbReference>
<dbReference type="GO" id="GO:0005576">
    <property type="term" value="C:extracellular region"/>
    <property type="evidence" value="ECO:0007669"/>
    <property type="project" value="UniProtKB-SubCell"/>
</dbReference>
<dbReference type="InterPro" id="IPR031158">
    <property type="entry name" value="GH10_AS"/>
</dbReference>
<evidence type="ECO:0000256" key="7">
    <source>
        <dbReference type="ARBA" id="ARBA00022801"/>
    </source>
</evidence>
<evidence type="ECO:0000256" key="1">
    <source>
        <dbReference type="ARBA" id="ARBA00000681"/>
    </source>
</evidence>
<dbReference type="PANTHER" id="PTHR31490:SF35">
    <property type="entry name" value="ENDO-1,4-BETA-XYLANASE"/>
    <property type="match status" value="1"/>
</dbReference>
<feature type="domain" description="GH10" evidence="14">
    <location>
        <begin position="403"/>
        <end position="702"/>
    </location>
</feature>
<evidence type="ECO:0000256" key="5">
    <source>
        <dbReference type="ARBA" id="ARBA00022525"/>
    </source>
</evidence>
<dbReference type="Pfam" id="PF05368">
    <property type="entry name" value="NmrA"/>
    <property type="match status" value="1"/>
</dbReference>
<dbReference type="InterPro" id="IPR008030">
    <property type="entry name" value="NmrA-like"/>
</dbReference>
<keyword evidence="8 12" id="KW-0119">Carbohydrate metabolism</keyword>
<comment type="pathway">
    <text evidence="3">Glycan degradation; xylan degradation.</text>
</comment>
<feature type="active site" description="Nucleophile" evidence="11">
    <location>
        <position position="624"/>
    </location>
</feature>
<dbReference type="InterPro" id="IPR017853">
    <property type="entry name" value="GH"/>
</dbReference>
<reference evidence="15" key="1">
    <citation type="submission" date="2009-11" db="EMBL/GenBank/DDBJ databases">
        <title>Useful genes from Flammulina velutipes.</title>
        <authorList>
            <person name="Yoon H."/>
            <person name="Kim J.-G."/>
            <person name="Lee B.-M."/>
            <person name="Kong W.-S."/>
            <person name="Lee C.-S."/>
            <person name="Choi J.-W."/>
        </authorList>
    </citation>
    <scope>NUCLEOTIDE SEQUENCE</scope>
    <source>
        <strain evidence="15">KACC 42777</strain>
    </source>
</reference>
<dbReference type="Pfam" id="PF00331">
    <property type="entry name" value="Glyco_hydro_10"/>
    <property type="match status" value="2"/>
</dbReference>
<dbReference type="EMBL" id="GU169892">
    <property type="protein sequence ID" value="ADX07327.1"/>
    <property type="molecule type" value="mRNA"/>
</dbReference>
<feature type="region of interest" description="Disordered" evidence="13">
    <location>
        <begin position="457"/>
        <end position="487"/>
    </location>
</feature>
<evidence type="ECO:0000256" key="2">
    <source>
        <dbReference type="ARBA" id="ARBA00004613"/>
    </source>
</evidence>
<dbReference type="SUPFAM" id="SSF51445">
    <property type="entry name" value="(Trans)glycosidases"/>
    <property type="match status" value="1"/>
</dbReference>
<evidence type="ECO:0000313" key="15">
    <source>
        <dbReference type="EMBL" id="ADX07327.1"/>
    </source>
</evidence>
<dbReference type="PROSITE" id="PS00591">
    <property type="entry name" value="GH10_1"/>
    <property type="match status" value="1"/>
</dbReference>
<evidence type="ECO:0000256" key="11">
    <source>
        <dbReference type="PROSITE-ProRule" id="PRU10061"/>
    </source>
</evidence>
<dbReference type="EC" id="3.2.1.8" evidence="12"/>
<dbReference type="SMART" id="SM00633">
    <property type="entry name" value="Glyco_10"/>
    <property type="match status" value="1"/>
</dbReference>
<keyword evidence="6 15" id="KW-0858">Xylan degradation</keyword>
<comment type="catalytic activity">
    <reaction evidence="1 12">
        <text>Endohydrolysis of (1-&gt;4)-beta-D-xylosidic linkages in xylans.</text>
        <dbReference type="EC" id="3.2.1.8"/>
    </reaction>
</comment>
<dbReference type="AlphaFoldDB" id="G8A553"/>
<dbReference type="GO" id="GO:0045493">
    <property type="term" value="P:xylan catabolic process"/>
    <property type="evidence" value="ECO:0007669"/>
    <property type="project" value="UniProtKB-KW"/>
</dbReference>
<organism evidence="15">
    <name type="scientific">Flammulina velutipes</name>
    <name type="common">Agaricus velutipes</name>
    <dbReference type="NCBI Taxonomy" id="38945"/>
    <lineage>
        <taxon>Eukaryota</taxon>
        <taxon>Fungi</taxon>
        <taxon>Dikarya</taxon>
        <taxon>Basidiomycota</taxon>
        <taxon>Agaricomycotina</taxon>
        <taxon>Agaricomycetes</taxon>
        <taxon>Agaricomycetidae</taxon>
        <taxon>Agaricales</taxon>
        <taxon>Marasmiineae</taxon>
        <taxon>Physalacriaceae</taxon>
        <taxon>Flammulina</taxon>
    </lineage>
</organism>
<protein>
    <recommendedName>
        <fullName evidence="12">Beta-xylanase</fullName>
        <ecNumber evidence="12">3.2.1.8</ecNumber>
    </recommendedName>
</protein>
<accession>G8A553</accession>
<dbReference type="Gene3D" id="3.20.20.80">
    <property type="entry name" value="Glycosidases"/>
    <property type="match status" value="2"/>
</dbReference>
<keyword evidence="9 12" id="KW-0326">Glycosidase</keyword>
<evidence type="ECO:0000256" key="9">
    <source>
        <dbReference type="ARBA" id="ARBA00023295"/>
    </source>
</evidence>
<evidence type="ECO:0000256" key="10">
    <source>
        <dbReference type="ARBA" id="ARBA00023326"/>
    </source>
</evidence>
<dbReference type="GO" id="GO:0031176">
    <property type="term" value="F:endo-1,4-beta-xylanase activity"/>
    <property type="evidence" value="ECO:0007669"/>
    <property type="project" value="UniProtKB-EC"/>
</dbReference>
<evidence type="ECO:0000256" key="6">
    <source>
        <dbReference type="ARBA" id="ARBA00022651"/>
    </source>
</evidence>
<proteinExistence type="evidence at transcript level"/>
<evidence type="ECO:0000256" key="12">
    <source>
        <dbReference type="RuleBase" id="RU361174"/>
    </source>
</evidence>
<name>G8A553_FLAVE</name>
<dbReference type="InterPro" id="IPR044846">
    <property type="entry name" value="GH10"/>
</dbReference>
<comment type="similarity">
    <text evidence="4 12">Belongs to the glycosyl hydrolase 10 (cellulase F) family.</text>
</comment>
<dbReference type="Gene3D" id="3.40.50.720">
    <property type="entry name" value="NAD(P)-binding Rossmann-like Domain"/>
    <property type="match status" value="1"/>
</dbReference>
<dbReference type="InterPro" id="IPR001000">
    <property type="entry name" value="GH10_dom"/>
</dbReference>
<evidence type="ECO:0000256" key="3">
    <source>
        <dbReference type="ARBA" id="ARBA00004851"/>
    </source>
</evidence>
<keyword evidence="10 12" id="KW-0624">Polysaccharide degradation</keyword>
<sequence>MPQAIHLSSYNRSSTPEPYAQKIISVCDDKYSCLVKLRCVDPYNPDAAEEVLTELCLITPRRANNNKTEMASRSIAVLGYGVVGKPLVNDLLAKGARVLVVSRDITKLKDLPLDAGLKTASVDYDNEKQVSQVFKEHAVDVVVSTLTTDITIIKETQVRIGRAAKEAGVQLFLPEEFGFFPDGHPEDSMWGAKSLAASRLKEVGIPTTRIITGVFTEIIPWLASTDSKPGEFVIAGTGERKVSFTSLTDITGYVAHILTALPLASLEDKILLLEGQAATLREVAEILHKDVANLSSFDEITNPFVRNIQKAIDSGYGRTGFAIVNSDAPQEVVDKRSTSGNALWEGHCVDGYACTFFNRWYSQCLRSTTTVTSVPASSTTASVSASAALPTATGTDTPLHAAATAAGKLYFGTATDNGELSDAPYKAILSNTTLFGQITPSNSMKWEVTEPQRGTFDFTGGDRSHHRVAQPAPSMGRSRRVRQRDTDTDYGGPYNHCYIALCWESTHNLRSYAWDVVNEALNEDGTFRESVFYKTIGESYIATAFKAARAADPSAKLYINDYNIDGTGAKSTGIINLVSSLLEQGVPVDGIGIQAHLVVGTVPTTLQENWQAMADLGVDVAITELDIRMTLPVTAARLEQQKADYENVVAACMAVTRCIGITIWDWTDKYSWVPGVFEGEGAPLPWDENLVAKPAYDGIVNALIS</sequence>
<dbReference type="PRINTS" id="PR00134">
    <property type="entry name" value="GLHYDRLASE10"/>
</dbReference>
<comment type="subcellular location">
    <subcellularLocation>
        <location evidence="2">Secreted</location>
    </subcellularLocation>
</comment>
<evidence type="ECO:0000256" key="8">
    <source>
        <dbReference type="ARBA" id="ARBA00023277"/>
    </source>
</evidence>
<evidence type="ECO:0000256" key="4">
    <source>
        <dbReference type="ARBA" id="ARBA00007495"/>
    </source>
</evidence>
<dbReference type="InterPro" id="IPR036291">
    <property type="entry name" value="NAD(P)-bd_dom_sf"/>
</dbReference>
<dbReference type="SUPFAM" id="SSF51735">
    <property type="entry name" value="NAD(P)-binding Rossmann-fold domains"/>
    <property type="match status" value="1"/>
</dbReference>
<evidence type="ECO:0000256" key="13">
    <source>
        <dbReference type="SAM" id="MobiDB-lite"/>
    </source>
</evidence>
<evidence type="ECO:0000259" key="14">
    <source>
        <dbReference type="PROSITE" id="PS51760"/>
    </source>
</evidence>
<keyword evidence="5" id="KW-0964">Secreted</keyword>